<reference evidence="2" key="1">
    <citation type="submission" date="2022-04" db="EMBL/GenBank/DDBJ databases">
        <title>Systematic whole-genome sequencing reveals an unexpected diversity among actinomycetoma pathogens and provides insights into their antibacterial susceptibilities.</title>
        <authorList>
            <person name="Watson A.K."/>
            <person name="Kepplinger B."/>
            <person name="Bakhiet S.M."/>
            <person name="Mhmoud N.A."/>
            <person name="Chapman J."/>
            <person name="Allenby N."/>
            <person name="Mickiewicz K."/>
            <person name="Goodfellow M."/>
            <person name="Fahal A.H."/>
            <person name="Errington J."/>
        </authorList>
    </citation>
    <scope>NUCLEOTIDE SEQUENCE</scope>
    <source>
        <strain evidence="2">SD 504</strain>
    </source>
</reference>
<evidence type="ECO:0000259" key="1">
    <source>
        <dbReference type="Pfam" id="PF12770"/>
    </source>
</evidence>
<dbReference type="EMBL" id="CP095474">
    <property type="protein sequence ID" value="URN14711.1"/>
    <property type="molecule type" value="Genomic_DNA"/>
</dbReference>
<dbReference type="RefSeq" id="WP_010468131.1">
    <property type="nucleotide sequence ID" value="NZ_CP095474.1"/>
</dbReference>
<name>A0ABY4T8K0_9ACTN</name>
<sequence length="684" mass="74828">MAAHARFRDSGERRHLDTCIDLLGRAVSRSLPDGPGLTAFSNNLGVALFDRYKLGQKTAGSGPHSGDLDQALEHLLRAYRNSPPDSPTRARATSGLFHAYEARLARSEPLPGDLERRLPSFRSLRREVGRTPGVAVQVRLRAAYESGRSAADTRGPAAGYRDLATAVTLLPRALWGAREEMLEVLADHPGLASEAAACALDAGDTVRAVQLLEHGRAILWKQHTQARSPREELWERRPRSARLLDRLHVMLEPRIHVPAGSADSRVVSQDVRMEGLAGDGNPLVRAYHLLSSGLRGGAAGDPPLSRFEQQWERLSREAWSNDPAFTEPDYDAHLKPAADEGPIVYLNVSPWHCDAVIIRREHRKPVRLPLPDLTADACRDRAERYTAAMNELTGTEREEAVRDVLDWLWRTVAEPVLAALDLPSGSSRVWWVPTGPLTTLPLHAAAPRDASDGASLLGLAVSSYVPTMYRLVTARQSRDDPRGTPVHHRRLLLVTPDTGHLPATARTHARLRRLFPPYALTVLSGPEACHGRVGAALQEHAWVHFDCHAVQDPGDPLRSHLSLHDRPLTVSELADLPTARAEFGFLAACATAAGGTLVLDEWIHLTAALMHSEFQTVIGTLWPVPDGPTSRIAQDVYGRLSGGPGPSPFDPTKSAAALRDALVAERSRRPDHPSAWVSFVHYGV</sequence>
<dbReference type="Pfam" id="PF12770">
    <property type="entry name" value="CHAT"/>
    <property type="match status" value="1"/>
</dbReference>
<evidence type="ECO:0000313" key="2">
    <source>
        <dbReference type="EMBL" id="URN14711.1"/>
    </source>
</evidence>
<accession>A0ABY4T8K0</accession>
<keyword evidence="3" id="KW-1185">Reference proteome</keyword>
<protein>
    <submittedName>
        <fullName evidence="2">CHAT domain-containing protein</fullName>
    </submittedName>
</protein>
<gene>
    <name evidence="2" type="ORF">MW084_00905</name>
</gene>
<dbReference type="InterPro" id="IPR024983">
    <property type="entry name" value="CHAT_dom"/>
</dbReference>
<organism evidence="2 3">
    <name type="scientific">Streptomyces sudanensis</name>
    <dbReference type="NCBI Taxonomy" id="436397"/>
    <lineage>
        <taxon>Bacteria</taxon>
        <taxon>Bacillati</taxon>
        <taxon>Actinomycetota</taxon>
        <taxon>Actinomycetes</taxon>
        <taxon>Kitasatosporales</taxon>
        <taxon>Streptomycetaceae</taxon>
        <taxon>Streptomyces</taxon>
    </lineage>
</organism>
<dbReference type="Proteomes" id="UP001056383">
    <property type="component" value="Chromosome"/>
</dbReference>
<evidence type="ECO:0000313" key="3">
    <source>
        <dbReference type="Proteomes" id="UP001056383"/>
    </source>
</evidence>
<proteinExistence type="predicted"/>
<feature type="domain" description="CHAT" evidence="1">
    <location>
        <begin position="403"/>
        <end position="683"/>
    </location>
</feature>